<dbReference type="InterPro" id="IPR013424">
    <property type="entry name" value="Ice-binding_C"/>
</dbReference>
<feature type="chain" id="PRO_5046549153" evidence="1">
    <location>
        <begin position="23"/>
        <end position="262"/>
    </location>
</feature>
<reference evidence="3" key="1">
    <citation type="submission" date="2023-07" db="EMBL/GenBank/DDBJ databases">
        <authorList>
            <person name="Kim M."/>
        </authorList>
    </citation>
    <scope>NUCLEOTIDE SEQUENCE</scope>
    <source>
        <strain evidence="3">BIUV-7</strain>
    </source>
</reference>
<dbReference type="Proteomes" id="UP001169764">
    <property type="component" value="Unassembled WGS sequence"/>
</dbReference>
<dbReference type="RefSeq" id="WP_303545734.1">
    <property type="nucleotide sequence ID" value="NZ_JAUOTP010000010.1"/>
</dbReference>
<keyword evidence="1" id="KW-0732">Signal</keyword>
<keyword evidence="4" id="KW-1185">Reference proteome</keyword>
<dbReference type="NCBIfam" id="NF035944">
    <property type="entry name" value="PEPxxWA-CTERM"/>
    <property type="match status" value="1"/>
</dbReference>
<evidence type="ECO:0000256" key="1">
    <source>
        <dbReference type="SAM" id="SignalP"/>
    </source>
</evidence>
<dbReference type="EMBL" id="JAUOTP010000010">
    <property type="protein sequence ID" value="MDO6416331.1"/>
    <property type="molecule type" value="Genomic_DNA"/>
</dbReference>
<evidence type="ECO:0000313" key="4">
    <source>
        <dbReference type="Proteomes" id="UP001169764"/>
    </source>
</evidence>
<comment type="caution">
    <text evidence="3">The sequence shown here is derived from an EMBL/GenBank/DDBJ whole genome shotgun (WGS) entry which is preliminary data.</text>
</comment>
<dbReference type="NCBIfam" id="TIGR02595">
    <property type="entry name" value="PEP_CTERM"/>
    <property type="match status" value="1"/>
</dbReference>
<name>A0ABT8YD83_9SPHN</name>
<protein>
    <submittedName>
        <fullName evidence="3">PEPxxWA-CTERM sorting domain-containing protein</fullName>
    </submittedName>
</protein>
<sequence length="262" mass="27331">MKNYALAAVAAVSFAVSGVASATVVQVTPGSMQGWSNPADENAYPGHPLGSATITGGSAHDGDGSIELKGERSRFVVGTLYPNAASASFGLLSTFASLTFDWKLAADSVATLNPLYTPALRFTIYNGSIRKELIWEGVYNNTYNTTSKDVWYSTSAADNFYITGGSVNDGKSIADWAADASLANYVVKGISVGQGSSAGDGFHAYADNVSYAKTDGSVTTFKFDLTAAASDVPEPATWGMMIVGFGMVGGSLRRRKTTIAFG</sequence>
<evidence type="ECO:0000259" key="2">
    <source>
        <dbReference type="Pfam" id="PF07589"/>
    </source>
</evidence>
<evidence type="ECO:0000313" key="3">
    <source>
        <dbReference type="EMBL" id="MDO6416331.1"/>
    </source>
</evidence>
<feature type="domain" description="Ice-binding protein C-terminal" evidence="2">
    <location>
        <begin position="231"/>
        <end position="255"/>
    </location>
</feature>
<organism evidence="3 4">
    <name type="scientific">Sphingomonas natans</name>
    <dbReference type="NCBI Taxonomy" id="3063330"/>
    <lineage>
        <taxon>Bacteria</taxon>
        <taxon>Pseudomonadati</taxon>
        <taxon>Pseudomonadota</taxon>
        <taxon>Alphaproteobacteria</taxon>
        <taxon>Sphingomonadales</taxon>
        <taxon>Sphingomonadaceae</taxon>
        <taxon>Sphingomonas</taxon>
    </lineage>
</organism>
<accession>A0ABT8YD83</accession>
<dbReference type="Pfam" id="PF07589">
    <property type="entry name" value="PEP-CTERM"/>
    <property type="match status" value="1"/>
</dbReference>
<gene>
    <name evidence="3" type="ORF">Q4F19_18240</name>
</gene>
<proteinExistence type="predicted"/>
<feature type="signal peptide" evidence="1">
    <location>
        <begin position="1"/>
        <end position="22"/>
    </location>
</feature>